<accession>A0AAV8RS06</accession>
<comment type="caution">
    <text evidence="1">The sequence shown here is derived from an EMBL/GenBank/DDBJ whole genome shotgun (WGS) entry which is preliminary data.</text>
</comment>
<proteinExistence type="predicted"/>
<reference evidence="1 2" key="1">
    <citation type="submission" date="2022-12" db="EMBL/GenBank/DDBJ databases">
        <title>Chromosome-scale assembly of the Ensete ventricosum genome.</title>
        <authorList>
            <person name="Dussert Y."/>
            <person name="Stocks J."/>
            <person name="Wendawek A."/>
            <person name="Woldeyes F."/>
            <person name="Nichols R.A."/>
            <person name="Borrell J.S."/>
        </authorList>
    </citation>
    <scope>NUCLEOTIDE SEQUENCE [LARGE SCALE GENOMIC DNA]</scope>
    <source>
        <strain evidence="2">cv. Maze</strain>
        <tissue evidence="1">Seeds</tissue>
    </source>
</reference>
<evidence type="ECO:0000313" key="1">
    <source>
        <dbReference type="EMBL" id="KAJ8505955.1"/>
    </source>
</evidence>
<evidence type="ECO:0000313" key="2">
    <source>
        <dbReference type="Proteomes" id="UP001222027"/>
    </source>
</evidence>
<name>A0AAV8RS06_ENSVE</name>
<dbReference type="AlphaFoldDB" id="A0AAV8RS06"/>
<organism evidence="1 2">
    <name type="scientific">Ensete ventricosum</name>
    <name type="common">Abyssinian banana</name>
    <name type="synonym">Musa ensete</name>
    <dbReference type="NCBI Taxonomy" id="4639"/>
    <lineage>
        <taxon>Eukaryota</taxon>
        <taxon>Viridiplantae</taxon>
        <taxon>Streptophyta</taxon>
        <taxon>Embryophyta</taxon>
        <taxon>Tracheophyta</taxon>
        <taxon>Spermatophyta</taxon>
        <taxon>Magnoliopsida</taxon>
        <taxon>Liliopsida</taxon>
        <taxon>Zingiberales</taxon>
        <taxon>Musaceae</taxon>
        <taxon>Ensete</taxon>
    </lineage>
</organism>
<keyword evidence="2" id="KW-1185">Reference proteome</keyword>
<dbReference type="EMBL" id="JAQQAF010000002">
    <property type="protein sequence ID" value="KAJ8505955.1"/>
    <property type="molecule type" value="Genomic_DNA"/>
</dbReference>
<gene>
    <name evidence="1" type="ORF">OPV22_006841</name>
</gene>
<protein>
    <submittedName>
        <fullName evidence="1">Uncharacterized protein</fullName>
    </submittedName>
</protein>
<sequence length="104" mass="11949">MMPLVQRTKEIGTRANVYYLSGTHILKLRKEGTLRGLYGKGQALDMIPSMPINFWIFHIYIYVSTVSRRNTSHLRTPVARDSLEFAEIAAVRLGRIWGFLCFST</sequence>
<dbReference type="Proteomes" id="UP001222027">
    <property type="component" value="Unassembled WGS sequence"/>
</dbReference>